<keyword evidence="1" id="KW-0732">Signal</keyword>
<dbReference type="STRING" id="111780.Sta7437_1184"/>
<dbReference type="AlphaFoldDB" id="K9XQ58"/>
<reference evidence="3" key="1">
    <citation type="journal article" date="2013" name="Proc. Natl. Acad. Sci. U.S.A.">
        <title>Improving the coverage of the cyanobacterial phylum using diversity-driven genome sequencing.</title>
        <authorList>
            <person name="Shih P.M."/>
            <person name="Wu D."/>
            <person name="Latifi A."/>
            <person name="Axen S.D."/>
            <person name="Fewer D.P."/>
            <person name="Talla E."/>
            <person name="Calteau A."/>
            <person name="Cai F."/>
            <person name="Tandeau de Marsac N."/>
            <person name="Rippka R."/>
            <person name="Herdman M."/>
            <person name="Sivonen K."/>
            <person name="Coursin T."/>
            <person name="Laurent T."/>
            <person name="Goodwin L."/>
            <person name="Nolan M."/>
            <person name="Davenport K.W."/>
            <person name="Han C.S."/>
            <person name="Rubin E.M."/>
            <person name="Eisen J.A."/>
            <person name="Woyke T."/>
            <person name="Gugger M."/>
            <person name="Kerfeld C.A."/>
        </authorList>
    </citation>
    <scope>NUCLEOTIDE SEQUENCE [LARGE SCALE GENOMIC DNA]</scope>
    <source>
        <strain evidence="3">ATCC 29371 / PCC 7437</strain>
    </source>
</reference>
<proteinExistence type="predicted"/>
<protein>
    <submittedName>
        <fullName evidence="2">Uncharacterized protein</fullName>
    </submittedName>
</protein>
<dbReference type="KEGG" id="scs:Sta7437_1184"/>
<sequence length="319" mass="34041">MKLTKLHCICLSLAILNTLNILLFTNKTHAQELDCNLSEVKKHSKNRQIAPEQSCQLTKSITASNSSGSPALRRIPNQGEQQFEPTRIPLRIPTYRRSYRAAPSITIINPSGYGAAAGNAGIGVGFQERVRFKNDADGVIGLGFGLGNPQKNIGVQLGVSLVDVSDPFRDGAINLKLHRRLPSDFSVATGVQGIATWGNTDGGSSVYGVTTKRLVLQQDRSKPFSEIYASVGIGGGQFRLEEDIDNGVESVGIFGSLAVRVIEPINLITEWTGQDLTIGVSVVPFRNIPLVIVPAVTDVTGAAGDGGRVILGVGYSISF</sequence>
<evidence type="ECO:0000256" key="1">
    <source>
        <dbReference type="SAM" id="SignalP"/>
    </source>
</evidence>
<evidence type="ECO:0000313" key="2">
    <source>
        <dbReference type="EMBL" id="AFZ34755.1"/>
    </source>
</evidence>
<name>K9XQ58_STAC7</name>
<feature type="chain" id="PRO_5003938487" evidence="1">
    <location>
        <begin position="31"/>
        <end position="319"/>
    </location>
</feature>
<dbReference type="HOGENOM" id="CLU_051628_0_0_3"/>
<evidence type="ECO:0000313" key="3">
    <source>
        <dbReference type="Proteomes" id="UP000010473"/>
    </source>
</evidence>
<dbReference type="Proteomes" id="UP000010473">
    <property type="component" value="Chromosome"/>
</dbReference>
<keyword evidence="3" id="KW-1185">Reference proteome</keyword>
<accession>K9XQ58</accession>
<dbReference type="RefSeq" id="WP_015192428.1">
    <property type="nucleotide sequence ID" value="NC_019748.1"/>
</dbReference>
<dbReference type="eggNOG" id="ENOG502ZBSP">
    <property type="taxonomic scope" value="Bacteria"/>
</dbReference>
<feature type="signal peptide" evidence="1">
    <location>
        <begin position="1"/>
        <end position="30"/>
    </location>
</feature>
<gene>
    <name evidence="2" type="ordered locus">Sta7437_1184</name>
</gene>
<dbReference type="EMBL" id="CP003653">
    <property type="protein sequence ID" value="AFZ34755.1"/>
    <property type="molecule type" value="Genomic_DNA"/>
</dbReference>
<organism evidence="2 3">
    <name type="scientific">Stanieria cyanosphaera (strain ATCC 29371 / PCC 7437)</name>
    <dbReference type="NCBI Taxonomy" id="111780"/>
    <lineage>
        <taxon>Bacteria</taxon>
        <taxon>Bacillati</taxon>
        <taxon>Cyanobacteriota</taxon>
        <taxon>Cyanophyceae</taxon>
        <taxon>Pleurocapsales</taxon>
        <taxon>Dermocarpellaceae</taxon>
        <taxon>Stanieria</taxon>
    </lineage>
</organism>